<proteinExistence type="predicted"/>
<dbReference type="Gene3D" id="1.10.260.40">
    <property type="entry name" value="lambda repressor-like DNA-binding domains"/>
    <property type="match status" value="1"/>
</dbReference>
<gene>
    <name evidence="1" type="ORF">LX70_02640</name>
</gene>
<dbReference type="AlphaFoldDB" id="A0A2S8S6G8"/>
<dbReference type="OrthoDB" id="6064795at2"/>
<dbReference type="RefSeq" id="WP_105515219.1">
    <property type="nucleotide sequence ID" value="NZ_PVEP01000005.1"/>
</dbReference>
<organism evidence="1 2">
    <name type="scientific">Albidovulum denitrificans</name>
    <dbReference type="NCBI Taxonomy" id="404881"/>
    <lineage>
        <taxon>Bacteria</taxon>
        <taxon>Pseudomonadati</taxon>
        <taxon>Pseudomonadota</taxon>
        <taxon>Alphaproteobacteria</taxon>
        <taxon>Rhodobacterales</taxon>
        <taxon>Paracoccaceae</taxon>
        <taxon>Albidovulum</taxon>
    </lineage>
</organism>
<evidence type="ECO:0000313" key="1">
    <source>
        <dbReference type="EMBL" id="PQV56374.1"/>
    </source>
</evidence>
<evidence type="ECO:0000313" key="2">
    <source>
        <dbReference type="Proteomes" id="UP000238338"/>
    </source>
</evidence>
<dbReference type="GO" id="GO:0003677">
    <property type="term" value="F:DNA binding"/>
    <property type="evidence" value="ECO:0007669"/>
    <property type="project" value="InterPro"/>
</dbReference>
<dbReference type="EMBL" id="PVEP01000005">
    <property type="protein sequence ID" value="PQV56374.1"/>
    <property type="molecule type" value="Genomic_DNA"/>
</dbReference>
<dbReference type="InterPro" id="IPR010982">
    <property type="entry name" value="Lambda_DNA-bd_dom_sf"/>
</dbReference>
<accession>A0A2S8S6G8</accession>
<sequence>MTSPVDIARAAWKDALPEWVEALAAECSATSQNKVAAQLGRSSSLISQVLRAKYPGDLQAVEELFNGVFRNARVECPALGTIPMHECRHWREKARQFVNVNSLRVRMYRACVNCPRNRKETPNEAPDE</sequence>
<comment type="caution">
    <text evidence="1">The sequence shown here is derived from an EMBL/GenBank/DDBJ whole genome shotgun (WGS) entry which is preliminary data.</text>
</comment>
<protein>
    <recommendedName>
        <fullName evidence="3">Transcriptional regulator</fullName>
    </recommendedName>
</protein>
<keyword evidence="2" id="KW-1185">Reference proteome</keyword>
<reference evidence="1 2" key="1">
    <citation type="submission" date="2018-02" db="EMBL/GenBank/DDBJ databases">
        <title>Genomic Encyclopedia of Archaeal and Bacterial Type Strains, Phase II (KMG-II): from individual species to whole genera.</title>
        <authorList>
            <person name="Goeker M."/>
        </authorList>
    </citation>
    <scope>NUCLEOTIDE SEQUENCE [LARGE SCALE GENOMIC DNA]</scope>
    <source>
        <strain evidence="1 2">DSM 18921</strain>
    </source>
</reference>
<dbReference type="Proteomes" id="UP000238338">
    <property type="component" value="Unassembled WGS sequence"/>
</dbReference>
<name>A0A2S8S6G8_9RHOB</name>
<evidence type="ECO:0008006" key="3">
    <source>
        <dbReference type="Google" id="ProtNLM"/>
    </source>
</evidence>